<dbReference type="PROSITE" id="PS51186">
    <property type="entry name" value="GNAT"/>
    <property type="match status" value="1"/>
</dbReference>
<keyword evidence="2" id="KW-0012">Acyltransferase</keyword>
<dbReference type="Pfam" id="PF00583">
    <property type="entry name" value="Acetyltransf_1"/>
    <property type="match status" value="1"/>
</dbReference>
<proteinExistence type="predicted"/>
<evidence type="ECO:0000259" key="1">
    <source>
        <dbReference type="PROSITE" id="PS51186"/>
    </source>
</evidence>
<dbReference type="Proteomes" id="UP000006054">
    <property type="component" value="Chromosome"/>
</dbReference>
<evidence type="ECO:0000313" key="3">
    <source>
        <dbReference type="Proteomes" id="UP000006054"/>
    </source>
</evidence>
<evidence type="ECO:0000313" key="2">
    <source>
        <dbReference type="EMBL" id="AFM04269.1"/>
    </source>
</evidence>
<dbReference type="EMBL" id="CP003345">
    <property type="protein sequence ID" value="AFM04269.1"/>
    <property type="molecule type" value="Genomic_DNA"/>
</dbReference>
<dbReference type="Gene3D" id="3.40.630.30">
    <property type="match status" value="1"/>
</dbReference>
<reference evidence="3" key="1">
    <citation type="submission" date="2012-06" db="EMBL/GenBank/DDBJ databases">
        <title>The complete genome of Flexibacter litoralis DSM 6794.</title>
        <authorList>
            <person name="Lucas S."/>
            <person name="Copeland A."/>
            <person name="Lapidus A."/>
            <person name="Glavina del Rio T."/>
            <person name="Dalin E."/>
            <person name="Tice H."/>
            <person name="Bruce D."/>
            <person name="Goodwin L."/>
            <person name="Pitluck S."/>
            <person name="Peters L."/>
            <person name="Ovchinnikova G."/>
            <person name="Lu M."/>
            <person name="Kyrpides N."/>
            <person name="Mavromatis K."/>
            <person name="Ivanova N."/>
            <person name="Brettin T."/>
            <person name="Detter J.C."/>
            <person name="Han C."/>
            <person name="Larimer F."/>
            <person name="Land M."/>
            <person name="Hauser L."/>
            <person name="Markowitz V."/>
            <person name="Cheng J.-F."/>
            <person name="Hugenholtz P."/>
            <person name="Woyke T."/>
            <person name="Wu D."/>
            <person name="Spring S."/>
            <person name="Lang E."/>
            <person name="Kopitz M."/>
            <person name="Brambilla E."/>
            <person name="Klenk H.-P."/>
            <person name="Eisen J.A."/>
        </authorList>
    </citation>
    <scope>NUCLEOTIDE SEQUENCE [LARGE SCALE GENOMIC DNA]</scope>
    <source>
        <strain evidence="3">ATCC 23117 / DSM 6794 / NBRC 15988 / NCIMB 1366 / Sio-4</strain>
    </source>
</reference>
<name>I4AJY4_BERLS</name>
<organism evidence="2 3">
    <name type="scientific">Bernardetia litoralis (strain ATCC 23117 / DSM 6794 / NBRC 15988 / NCIMB 1366 / Fx l1 / Sio-4)</name>
    <name type="common">Flexibacter litoralis</name>
    <dbReference type="NCBI Taxonomy" id="880071"/>
    <lineage>
        <taxon>Bacteria</taxon>
        <taxon>Pseudomonadati</taxon>
        <taxon>Bacteroidota</taxon>
        <taxon>Cytophagia</taxon>
        <taxon>Cytophagales</taxon>
        <taxon>Bernardetiaceae</taxon>
        <taxon>Bernardetia</taxon>
    </lineage>
</organism>
<protein>
    <submittedName>
        <fullName evidence="2">Putative acyltransferase</fullName>
    </submittedName>
</protein>
<dbReference type="GO" id="GO:0016747">
    <property type="term" value="F:acyltransferase activity, transferring groups other than amino-acyl groups"/>
    <property type="evidence" value="ECO:0007669"/>
    <property type="project" value="InterPro"/>
</dbReference>
<dbReference type="KEGG" id="fli:Fleli_1872"/>
<dbReference type="CDD" id="cd04301">
    <property type="entry name" value="NAT_SF"/>
    <property type="match status" value="1"/>
</dbReference>
<dbReference type="eggNOG" id="ENOG5033MSM">
    <property type="taxonomic scope" value="Bacteria"/>
</dbReference>
<dbReference type="InterPro" id="IPR016181">
    <property type="entry name" value="Acyl_CoA_acyltransferase"/>
</dbReference>
<dbReference type="HOGENOM" id="CLU_1486976_0_0_10"/>
<keyword evidence="3" id="KW-1185">Reference proteome</keyword>
<keyword evidence="2" id="KW-0808">Transferase</keyword>
<dbReference type="OrthoDB" id="942673at2"/>
<dbReference type="SUPFAM" id="SSF55729">
    <property type="entry name" value="Acyl-CoA N-acyltransferases (Nat)"/>
    <property type="match status" value="1"/>
</dbReference>
<sequence length="181" mass="21378">MDSNLKVKLLSDKSRLQEIYDLRVNAYENSEQLAHVNKTVYPNGWSDDLDEKEGVFHWVIMDNNQIVASARLVILESLEETDGEFEDHIFLLPLERPFVYWSRLVVHPDYRKKGLRIELDKIRKKFLSENLQIKFALTSAVETRHKHLLKLGFEHLGNVMCDWNKTSREFGLFLYKNIEIV</sequence>
<dbReference type="AlphaFoldDB" id="I4AJY4"/>
<feature type="domain" description="N-acetyltransferase" evidence="1">
    <location>
        <begin position="5"/>
        <end position="179"/>
    </location>
</feature>
<dbReference type="InterPro" id="IPR000182">
    <property type="entry name" value="GNAT_dom"/>
</dbReference>
<gene>
    <name evidence="2" type="ordered locus">Fleli_1872</name>
</gene>
<dbReference type="RefSeq" id="WP_014797721.1">
    <property type="nucleotide sequence ID" value="NC_018018.1"/>
</dbReference>
<accession>I4AJY4</accession>